<dbReference type="InterPro" id="IPR002110">
    <property type="entry name" value="Ankyrin_rpt"/>
</dbReference>
<accession>A0A3R7HTH2</accession>
<dbReference type="EMBL" id="JPWU03000292">
    <property type="protein sequence ID" value="KAG2520404.1"/>
    <property type="molecule type" value="Genomic_DNA"/>
</dbReference>
<dbReference type="PANTHER" id="PTHR46586:SF3">
    <property type="entry name" value="ANKYRIN REPEAT-CONTAINING PROTEIN"/>
    <property type="match status" value="1"/>
</dbReference>
<evidence type="ECO:0000313" key="3">
    <source>
        <dbReference type="EMBL" id="RLN46631.1"/>
    </source>
</evidence>
<dbReference type="InterPro" id="IPR052050">
    <property type="entry name" value="SecEffector_AnkRepeat"/>
</dbReference>
<dbReference type="EMBL" id="JPWV03000287">
    <property type="protein sequence ID" value="KAG2519295.1"/>
    <property type="molecule type" value="Genomic_DNA"/>
</dbReference>
<organism evidence="4 5">
    <name type="scientific">Phytophthora kernoviae</name>
    <dbReference type="NCBI Taxonomy" id="325452"/>
    <lineage>
        <taxon>Eukaryota</taxon>
        <taxon>Sar</taxon>
        <taxon>Stramenopiles</taxon>
        <taxon>Oomycota</taxon>
        <taxon>Peronosporomycetes</taxon>
        <taxon>Peronosporales</taxon>
        <taxon>Peronosporaceae</taxon>
        <taxon>Phytophthora</taxon>
    </lineage>
</organism>
<reference evidence="5 6" key="2">
    <citation type="submission" date="2018-07" db="EMBL/GenBank/DDBJ databases">
        <title>Genome sequencing of oomycete isolates from Chile give support for New Zealand origin for Phytophthora kernoviae and make available the first Nothophytophthora sp. genome.</title>
        <authorList>
            <person name="Studholme D.J."/>
            <person name="Sanfuentes E."/>
            <person name="Panda P."/>
            <person name="Hill R."/>
            <person name="Sambles C."/>
            <person name="Grant M."/>
            <person name="Williams N.M."/>
            <person name="Mcdougal R.L."/>
        </authorList>
    </citation>
    <scope>NUCLEOTIDE SEQUENCE [LARGE SCALE GENOMIC DNA]</scope>
    <source>
        <strain evidence="3">Chile2</strain>
        <strain evidence="4">Chile4</strain>
    </source>
</reference>
<dbReference type="InterPro" id="IPR036770">
    <property type="entry name" value="Ankyrin_rpt-contain_sf"/>
</dbReference>
<dbReference type="Proteomes" id="UP000785171">
    <property type="component" value="Unassembled WGS sequence"/>
</dbReference>
<dbReference type="Gene3D" id="1.25.40.20">
    <property type="entry name" value="Ankyrin repeat-containing domain"/>
    <property type="match status" value="1"/>
</dbReference>
<dbReference type="Proteomes" id="UP000285624">
    <property type="component" value="Unassembled WGS sequence"/>
</dbReference>
<sequence length="200" mass="23071">MVREAARKGHTHVLKWLDEHDDNSCNLWKDYDFSPMDEAAKFGHLDAMQWLHENRNDCYAGPANGHLEVVQWLDRYRNDECTTWAMDGAAQNNHLDVVQWLHSNRREGCTKAAIDGAAARGHLSIVKWILENVAGNGGMQWWGWAFTAAVDNGQVDIAKWMYVTFQDRMTDSIIRSALSTAEENGHEKMVQWLRMEQRVR</sequence>
<evidence type="ECO:0000313" key="6">
    <source>
        <dbReference type="Proteomes" id="UP000285883"/>
    </source>
</evidence>
<dbReference type="EMBL" id="MBDN02000312">
    <property type="protein sequence ID" value="RLN76516.1"/>
    <property type="molecule type" value="Genomic_DNA"/>
</dbReference>
<evidence type="ECO:0000313" key="5">
    <source>
        <dbReference type="Proteomes" id="UP000285624"/>
    </source>
</evidence>
<dbReference type="Proteomes" id="UP000792063">
    <property type="component" value="Unassembled WGS sequence"/>
</dbReference>
<keyword evidence="5" id="KW-1185">Reference proteome</keyword>
<evidence type="ECO:0000313" key="2">
    <source>
        <dbReference type="EMBL" id="KAG2520404.1"/>
    </source>
</evidence>
<dbReference type="AlphaFoldDB" id="A0A3R7HTH2"/>
<dbReference type="Pfam" id="PF13637">
    <property type="entry name" value="Ank_4"/>
    <property type="match status" value="2"/>
</dbReference>
<dbReference type="PANTHER" id="PTHR46586">
    <property type="entry name" value="ANKYRIN REPEAT-CONTAINING PROTEIN"/>
    <property type="match status" value="1"/>
</dbReference>
<name>A0A3R7HTH2_9STRA</name>
<dbReference type="SUPFAM" id="SSF48403">
    <property type="entry name" value="Ankyrin repeat"/>
    <property type="match status" value="1"/>
</dbReference>
<reference evidence="1" key="1">
    <citation type="journal article" date="2015" name="Genom Data">
        <title>Genome sequences of six Phytophthora species associated with forests in New Zealand.</title>
        <authorList>
            <person name="Studholme D.J."/>
            <person name="McDougal R.L."/>
            <person name="Sambles C."/>
            <person name="Hansen E."/>
            <person name="Hardy G."/>
            <person name="Grant M."/>
            <person name="Ganley R.J."/>
            <person name="Williams N.M."/>
        </authorList>
    </citation>
    <scope>NUCLEOTIDE SEQUENCE</scope>
    <source>
        <strain evidence="1">NZFS 2646</strain>
        <strain evidence="2">NZFS 3630</strain>
    </source>
</reference>
<comment type="caution">
    <text evidence="4">The sequence shown here is derived from an EMBL/GenBank/DDBJ whole genome shotgun (WGS) entry which is preliminary data.</text>
</comment>
<evidence type="ECO:0000313" key="1">
    <source>
        <dbReference type="EMBL" id="KAG2519295.1"/>
    </source>
</evidence>
<proteinExistence type="predicted"/>
<evidence type="ECO:0000313" key="4">
    <source>
        <dbReference type="EMBL" id="RLN76516.1"/>
    </source>
</evidence>
<dbReference type="STRING" id="325452.A0A3R7HTH2"/>
<gene>
    <name evidence="3" type="ORF">BBI17_007526</name>
    <name evidence="4" type="ORF">BBO99_00007493</name>
    <name evidence="1" type="ORF">JM16_007192</name>
    <name evidence="2" type="ORF">JM18_007124</name>
</gene>
<dbReference type="Proteomes" id="UP000285883">
    <property type="component" value="Unassembled WGS sequence"/>
</dbReference>
<protein>
    <submittedName>
        <fullName evidence="4">Uncharacterized protein</fullName>
    </submittedName>
</protein>
<dbReference type="EMBL" id="MAYM02000033">
    <property type="protein sequence ID" value="RLN46631.1"/>
    <property type="molecule type" value="Genomic_DNA"/>
</dbReference>
<reference evidence="1" key="3">
    <citation type="submission" date="2020-06" db="EMBL/GenBank/DDBJ databases">
        <authorList>
            <person name="Studholme D.J."/>
        </authorList>
    </citation>
    <scope>NUCLEOTIDE SEQUENCE</scope>
    <source>
        <strain evidence="1">NZFS 2646</strain>
        <strain evidence="2">NZFS 3630</strain>
    </source>
</reference>